<sequence length="80" mass="8959">MEKKEGNTMIDPYPEMIKNLPQIDIPHIGITGWLLQGDGKQVVFFDIDNIDEMPPHSHCAQWGLIVGGEMRLTIGGETKI</sequence>
<reference evidence="1" key="1">
    <citation type="journal article" date="2014" name="Front. Microbiol.">
        <title>High frequency of phylogenetically diverse reductive dehalogenase-homologous genes in deep subseafloor sedimentary metagenomes.</title>
        <authorList>
            <person name="Kawai M."/>
            <person name="Futagami T."/>
            <person name="Toyoda A."/>
            <person name="Takaki Y."/>
            <person name="Nishi S."/>
            <person name="Hori S."/>
            <person name="Arai W."/>
            <person name="Tsubouchi T."/>
            <person name="Morono Y."/>
            <person name="Uchiyama I."/>
            <person name="Ito T."/>
            <person name="Fujiyama A."/>
            <person name="Inagaki F."/>
            <person name="Takami H."/>
        </authorList>
    </citation>
    <scope>NUCLEOTIDE SEQUENCE</scope>
    <source>
        <strain evidence="1">Expedition CK06-06</strain>
    </source>
</reference>
<evidence type="ECO:0008006" key="2">
    <source>
        <dbReference type="Google" id="ProtNLM"/>
    </source>
</evidence>
<feature type="non-terminal residue" evidence="1">
    <location>
        <position position="80"/>
    </location>
</feature>
<gene>
    <name evidence="1" type="ORF">S01H4_31983</name>
</gene>
<organism evidence="1">
    <name type="scientific">marine sediment metagenome</name>
    <dbReference type="NCBI Taxonomy" id="412755"/>
    <lineage>
        <taxon>unclassified sequences</taxon>
        <taxon>metagenomes</taxon>
        <taxon>ecological metagenomes</taxon>
    </lineage>
</organism>
<proteinExistence type="predicted"/>
<protein>
    <recommendedName>
        <fullName evidence="2">Cupin 2 conserved barrel domain-containing protein</fullName>
    </recommendedName>
</protein>
<dbReference type="Gene3D" id="2.60.120.10">
    <property type="entry name" value="Jelly Rolls"/>
    <property type="match status" value="1"/>
</dbReference>
<name>X1CK98_9ZZZZ</name>
<accession>X1CK98</accession>
<evidence type="ECO:0000313" key="1">
    <source>
        <dbReference type="EMBL" id="GAG84621.1"/>
    </source>
</evidence>
<dbReference type="InterPro" id="IPR014710">
    <property type="entry name" value="RmlC-like_jellyroll"/>
</dbReference>
<comment type="caution">
    <text evidence="1">The sequence shown here is derived from an EMBL/GenBank/DDBJ whole genome shotgun (WGS) entry which is preliminary data.</text>
</comment>
<dbReference type="EMBL" id="BART01016664">
    <property type="protein sequence ID" value="GAG84621.1"/>
    <property type="molecule type" value="Genomic_DNA"/>
</dbReference>
<dbReference type="AlphaFoldDB" id="X1CK98"/>